<dbReference type="InterPro" id="IPR012337">
    <property type="entry name" value="RNaseH-like_sf"/>
</dbReference>
<dbReference type="PANTHER" id="PTHR30231">
    <property type="entry name" value="DNA POLYMERASE III SUBUNIT EPSILON"/>
    <property type="match status" value="1"/>
</dbReference>
<keyword evidence="1" id="KW-0540">Nuclease</keyword>
<dbReference type="SMART" id="SM00479">
    <property type="entry name" value="EXOIII"/>
    <property type="match status" value="1"/>
</dbReference>
<dbReference type="EMBL" id="JAKGSG010000053">
    <property type="protein sequence ID" value="MCF4123006.1"/>
    <property type="molecule type" value="Genomic_DNA"/>
</dbReference>
<evidence type="ECO:0000256" key="3">
    <source>
        <dbReference type="ARBA" id="ARBA00022839"/>
    </source>
</evidence>
<dbReference type="Gene3D" id="3.30.420.10">
    <property type="entry name" value="Ribonuclease H-like superfamily/Ribonuclease H"/>
    <property type="match status" value="1"/>
</dbReference>
<dbReference type="SUPFAM" id="SSF53098">
    <property type="entry name" value="Ribonuclease H-like"/>
    <property type="match status" value="1"/>
</dbReference>
<comment type="caution">
    <text evidence="5">The sequence shown here is derived from an EMBL/GenBank/DDBJ whole genome shotgun (WGS) entry which is preliminary data.</text>
</comment>
<name>A0AA41QHV6_9MICO</name>
<dbReference type="GO" id="GO:0005829">
    <property type="term" value="C:cytosol"/>
    <property type="evidence" value="ECO:0007669"/>
    <property type="project" value="TreeGrafter"/>
</dbReference>
<sequence>MTRAPRWDDADYVVIDVEGNGARPPELVELAVVPIRAGQVGSPGTWLVRPPSPITWQARAIHGISDADVATAPTIDQIADDVRTVLQDAVVVGHNVHVDLDVLTRSLPGWQPLERIDTLRLARRTWRLPSYRLGALVEHRHLDAGLPAGLRPHRADYDALVTARLLVDLATSTAGGLTLDALLDMGAPARPTPNLTASPSLFDLP</sequence>
<dbReference type="InterPro" id="IPR036397">
    <property type="entry name" value="RNaseH_sf"/>
</dbReference>
<dbReference type="GO" id="GO:0008408">
    <property type="term" value="F:3'-5' exonuclease activity"/>
    <property type="evidence" value="ECO:0007669"/>
    <property type="project" value="TreeGrafter"/>
</dbReference>
<reference evidence="5" key="1">
    <citation type="submission" date="2022-01" db="EMBL/GenBank/DDBJ databases">
        <title>Antribacter sp. nov., isolated from Guizhou of China.</title>
        <authorList>
            <person name="Chengliang C."/>
            <person name="Ya Z."/>
        </authorList>
    </citation>
    <scope>NUCLEOTIDE SEQUENCE</scope>
    <source>
        <strain evidence="5">KLBMP 9083</strain>
    </source>
</reference>
<dbReference type="FunFam" id="3.30.420.10:FF:000045">
    <property type="entry name" value="3'-5' exonuclease DinG"/>
    <property type="match status" value="1"/>
</dbReference>
<keyword evidence="2" id="KW-0378">Hydrolase</keyword>
<dbReference type="GO" id="GO:0003676">
    <property type="term" value="F:nucleic acid binding"/>
    <property type="evidence" value="ECO:0007669"/>
    <property type="project" value="InterPro"/>
</dbReference>
<dbReference type="AlphaFoldDB" id="A0AA41QHV6"/>
<evidence type="ECO:0000313" key="5">
    <source>
        <dbReference type="EMBL" id="MCF4123006.1"/>
    </source>
</evidence>
<evidence type="ECO:0000256" key="1">
    <source>
        <dbReference type="ARBA" id="ARBA00022722"/>
    </source>
</evidence>
<dbReference type="RefSeq" id="WP_236090811.1">
    <property type="nucleotide sequence ID" value="NZ_JAKGSG010000053.1"/>
</dbReference>
<keyword evidence="6" id="KW-1185">Reference proteome</keyword>
<dbReference type="CDD" id="cd06127">
    <property type="entry name" value="DEDDh"/>
    <property type="match status" value="1"/>
</dbReference>
<evidence type="ECO:0000256" key="2">
    <source>
        <dbReference type="ARBA" id="ARBA00022801"/>
    </source>
</evidence>
<dbReference type="InterPro" id="IPR013520">
    <property type="entry name" value="Ribonucl_H"/>
</dbReference>
<organism evidence="5 6">
    <name type="scientific">Antribacter soli</name>
    <dbReference type="NCBI Taxonomy" id="2910976"/>
    <lineage>
        <taxon>Bacteria</taxon>
        <taxon>Bacillati</taxon>
        <taxon>Actinomycetota</taxon>
        <taxon>Actinomycetes</taxon>
        <taxon>Micrococcales</taxon>
        <taxon>Promicromonosporaceae</taxon>
        <taxon>Antribacter</taxon>
    </lineage>
</organism>
<feature type="domain" description="Exonuclease" evidence="4">
    <location>
        <begin position="11"/>
        <end position="175"/>
    </location>
</feature>
<accession>A0AA41QHV6</accession>
<evidence type="ECO:0000259" key="4">
    <source>
        <dbReference type="SMART" id="SM00479"/>
    </source>
</evidence>
<dbReference type="Pfam" id="PF00929">
    <property type="entry name" value="RNase_T"/>
    <property type="match status" value="1"/>
</dbReference>
<gene>
    <name evidence="5" type="ORF">L1785_18685</name>
</gene>
<proteinExistence type="predicted"/>
<keyword evidence="3 5" id="KW-0269">Exonuclease</keyword>
<evidence type="ECO:0000313" key="6">
    <source>
        <dbReference type="Proteomes" id="UP001165405"/>
    </source>
</evidence>
<dbReference type="Proteomes" id="UP001165405">
    <property type="component" value="Unassembled WGS sequence"/>
</dbReference>
<protein>
    <submittedName>
        <fullName evidence="5">3'-5' exonuclease</fullName>
    </submittedName>
</protein>
<dbReference type="PANTHER" id="PTHR30231:SF4">
    <property type="entry name" value="PROTEIN NEN2"/>
    <property type="match status" value="1"/>
</dbReference>